<comment type="caution">
    <text evidence="2">The sequence shown here is derived from an EMBL/GenBank/DDBJ whole genome shotgun (WGS) entry which is preliminary data.</text>
</comment>
<dbReference type="PANTHER" id="PTHR43581:SF4">
    <property type="entry name" value="ATP_GTP PHOSPHATASE"/>
    <property type="match status" value="1"/>
</dbReference>
<feature type="domain" description="ATPase AAA-type core" evidence="1">
    <location>
        <begin position="26"/>
        <end position="325"/>
    </location>
</feature>
<gene>
    <name evidence="2" type="ORF">A9179_21395</name>
</gene>
<name>A0ABR7S8N6_AQUAC</name>
<dbReference type="Pfam" id="PF13304">
    <property type="entry name" value="AAA_21"/>
    <property type="match status" value="1"/>
</dbReference>
<accession>A0ABR7S8N6</accession>
<dbReference type="RefSeq" id="WP_187808275.1">
    <property type="nucleotide sequence ID" value="NZ_LZEU01000001.1"/>
</dbReference>
<dbReference type="Gene3D" id="3.40.50.300">
    <property type="entry name" value="P-loop containing nucleotide triphosphate hydrolases"/>
    <property type="match status" value="2"/>
</dbReference>
<dbReference type="Proteomes" id="UP000744555">
    <property type="component" value="Unassembled WGS sequence"/>
</dbReference>
<dbReference type="EMBL" id="LZEU01000001">
    <property type="protein sequence ID" value="MBC9252828.1"/>
    <property type="molecule type" value="Genomic_DNA"/>
</dbReference>
<organism evidence="2 3">
    <name type="scientific">Aquipseudomonas alcaligenes</name>
    <name type="common">Pseudomonas alcaligenes</name>
    <dbReference type="NCBI Taxonomy" id="43263"/>
    <lineage>
        <taxon>Bacteria</taxon>
        <taxon>Pseudomonadati</taxon>
        <taxon>Pseudomonadota</taxon>
        <taxon>Gammaproteobacteria</taxon>
        <taxon>Pseudomonadales</taxon>
        <taxon>Pseudomonadaceae</taxon>
        <taxon>Aquipseudomonas</taxon>
    </lineage>
</organism>
<sequence length="614" mass="67746">MRVRLDKIIINDFKRIGSLEIDLKPVTALVGGNTSGKSSALQAAQLGVSILQAALRSIRPNGVPDFAGTVANDAVLFRPTERLLDLRRGESATQKLGYSVTYRGIDIDTNADKEIMIDIRRGKNANIAITRSGDDDFAAALANSDRPFSIFTPGLSGIPIREEWRTKGAMDAAVMHGDANLYLRTVLDHLFTRDLDEMARTAWRQERDIDRLPDSGWKTFSKLLERCYPSTRVIVRHDQQRDRYVQVEVETSDATVTLDMASTGMLQVIQIIAYACFYAPPLILLDEPDAHLHADSQARLYDALRSVAAETKTRILFASHSPQLIQRLMYDPDAAVTWMSAGAKVPVDDAQRPAIPILMTLGALSAGADAFDPARPVILMTEDKLPRPVTILAKANDAPDNLAVLSYNGCGNLPAARLLASMITDMRPDARIILHRDRDFRTEQEMEFELSIAASERQRNGVTRVTEIFTPLNDVEHSFAQAEHLKEVFNELAPELIDAAIADVTAFKRDDLVDAARVARGQISTSLYDAPRKRGKPEWAASGMPDRTPPVNAFVPANGLIPVSFQHSHGKMLMDGLRPKIHHHVGGASQAVNSRVYTVTDHLLAPAWRDAFAP</sequence>
<reference evidence="2 3" key="1">
    <citation type="submission" date="2016-06" db="EMBL/GenBank/DDBJ databases">
        <authorList>
            <person name="Ramos C."/>
            <person name="Pintado A."/>
            <person name="Crespo-Gomez J.I."/>
        </authorList>
    </citation>
    <scope>NUCLEOTIDE SEQUENCE [LARGE SCALE GENOMIC DNA]</scope>
    <source>
        <strain evidence="2 3">AVO110</strain>
    </source>
</reference>
<dbReference type="InterPro" id="IPR003959">
    <property type="entry name" value="ATPase_AAA_core"/>
</dbReference>
<protein>
    <recommendedName>
        <fullName evidence="1">ATPase AAA-type core domain-containing protein</fullName>
    </recommendedName>
</protein>
<dbReference type="SUPFAM" id="SSF52540">
    <property type="entry name" value="P-loop containing nucleoside triphosphate hydrolases"/>
    <property type="match status" value="1"/>
</dbReference>
<keyword evidence="3" id="KW-1185">Reference proteome</keyword>
<proteinExistence type="predicted"/>
<evidence type="ECO:0000259" key="1">
    <source>
        <dbReference type="Pfam" id="PF13304"/>
    </source>
</evidence>
<dbReference type="InterPro" id="IPR027417">
    <property type="entry name" value="P-loop_NTPase"/>
</dbReference>
<evidence type="ECO:0000313" key="2">
    <source>
        <dbReference type="EMBL" id="MBC9252828.1"/>
    </source>
</evidence>
<evidence type="ECO:0000313" key="3">
    <source>
        <dbReference type="Proteomes" id="UP000744555"/>
    </source>
</evidence>
<dbReference type="InterPro" id="IPR051396">
    <property type="entry name" value="Bact_Antivir_Def_Nuclease"/>
</dbReference>
<dbReference type="PANTHER" id="PTHR43581">
    <property type="entry name" value="ATP/GTP PHOSPHATASE"/>
    <property type="match status" value="1"/>
</dbReference>
<dbReference type="CDD" id="cd00267">
    <property type="entry name" value="ABC_ATPase"/>
    <property type="match status" value="1"/>
</dbReference>